<dbReference type="GO" id="GO:0030288">
    <property type="term" value="C:outer membrane-bounded periplasmic space"/>
    <property type="evidence" value="ECO:0007669"/>
    <property type="project" value="TreeGrafter"/>
</dbReference>
<dbReference type="Gene3D" id="2.60.200.60">
    <property type="match status" value="1"/>
</dbReference>
<dbReference type="InterPro" id="IPR004447">
    <property type="entry name" value="Peptidase_S41A"/>
</dbReference>
<dbReference type="EMBL" id="CP012672">
    <property type="protein sequence ID" value="AUX31997.1"/>
    <property type="molecule type" value="Genomic_DNA"/>
</dbReference>
<evidence type="ECO:0000313" key="6">
    <source>
        <dbReference type="Proteomes" id="UP000295497"/>
    </source>
</evidence>
<dbReference type="InterPro" id="IPR029045">
    <property type="entry name" value="ClpP/crotonase-like_dom_sf"/>
</dbReference>
<dbReference type="CDD" id="cd14740">
    <property type="entry name" value="PAAR_4"/>
    <property type="match status" value="1"/>
</dbReference>
<dbReference type="RefSeq" id="WP_129575687.1">
    <property type="nucleotide sequence ID" value="NZ_CP012672.1"/>
</dbReference>
<dbReference type="Gene3D" id="3.90.226.10">
    <property type="entry name" value="2-enoyl-CoA Hydratase, Chain A, domain 1"/>
    <property type="match status" value="1"/>
</dbReference>
<dbReference type="SMART" id="SM00245">
    <property type="entry name" value="TSPc"/>
    <property type="match status" value="1"/>
</dbReference>
<proteinExistence type="predicted"/>
<organism evidence="5 6">
    <name type="scientific">Sorangium cellulosum</name>
    <name type="common">Polyangium cellulosum</name>
    <dbReference type="NCBI Taxonomy" id="56"/>
    <lineage>
        <taxon>Bacteria</taxon>
        <taxon>Pseudomonadati</taxon>
        <taxon>Myxococcota</taxon>
        <taxon>Polyangia</taxon>
        <taxon>Polyangiales</taxon>
        <taxon>Polyangiaceae</taxon>
        <taxon>Sorangium</taxon>
    </lineage>
</organism>
<keyword evidence="3" id="KW-0720">Serine protease</keyword>
<dbReference type="PANTHER" id="PTHR32060">
    <property type="entry name" value="TAIL-SPECIFIC PROTEASE"/>
    <property type="match status" value="1"/>
</dbReference>
<protein>
    <recommendedName>
        <fullName evidence="4">Tail specific protease domain-containing protein</fullName>
    </recommendedName>
</protein>
<gene>
    <name evidence="5" type="ORF">SOCE836_041330</name>
</gene>
<dbReference type="GO" id="GO:0006508">
    <property type="term" value="P:proteolysis"/>
    <property type="evidence" value="ECO:0007669"/>
    <property type="project" value="UniProtKB-KW"/>
</dbReference>
<evidence type="ECO:0000256" key="3">
    <source>
        <dbReference type="ARBA" id="ARBA00022825"/>
    </source>
</evidence>
<evidence type="ECO:0000256" key="1">
    <source>
        <dbReference type="ARBA" id="ARBA00022670"/>
    </source>
</evidence>
<dbReference type="PANTHER" id="PTHR32060:SF30">
    <property type="entry name" value="CARBOXY-TERMINAL PROCESSING PROTEASE CTPA"/>
    <property type="match status" value="1"/>
</dbReference>
<dbReference type="CDD" id="cd07560">
    <property type="entry name" value="Peptidase_S41_CPP"/>
    <property type="match status" value="1"/>
</dbReference>
<keyword evidence="1" id="KW-0645">Protease</keyword>
<evidence type="ECO:0000313" key="5">
    <source>
        <dbReference type="EMBL" id="AUX31997.1"/>
    </source>
</evidence>
<dbReference type="GO" id="GO:0004175">
    <property type="term" value="F:endopeptidase activity"/>
    <property type="evidence" value="ECO:0007669"/>
    <property type="project" value="TreeGrafter"/>
</dbReference>
<name>A0A4P2QPA6_SORCE</name>
<reference evidence="5 6" key="1">
    <citation type="submission" date="2015-09" db="EMBL/GenBank/DDBJ databases">
        <title>Sorangium comparison.</title>
        <authorList>
            <person name="Zaburannyi N."/>
            <person name="Bunk B."/>
            <person name="Overmann J."/>
            <person name="Mueller R."/>
        </authorList>
    </citation>
    <scope>NUCLEOTIDE SEQUENCE [LARGE SCALE GENOMIC DNA]</scope>
    <source>
        <strain evidence="5 6">So ce836</strain>
    </source>
</reference>
<keyword evidence="2" id="KW-0378">Hydrolase</keyword>
<dbReference type="AlphaFoldDB" id="A0A4P2QPA6"/>
<sequence>MLPAAHRGAGQNVSFPDVCLTPPAPGVPVPYTNLGMHAMAAPFSPTVMVAGLPALNLSAKIPITTGDEAGALHPTIKGQGTFVAGSPTVMVDGLPAINLTAPVTGNAMNAPKGEHLIPNAVSVFYNLASAAPGAGRAAGEAMREVAEALVDAPPPAATLLPGGVGLVRVAVMAPDAPARVFAGIRRIEEAEGGLRALILDLRGCPGGELDAALRLAEDFLPRGAELGAMIDADGDAVVRRSRRDPAFELPVVALVDGGTASAAEVLAGSLQARGRALLVGARTHGKGSVQSVVQTPEGLCYATVGRWLLPGGVELEGRGLTPDVAAEGEGDPEVDAALRAAWEAARRGTDSRDRVRVR</sequence>
<dbReference type="GO" id="GO:0008236">
    <property type="term" value="F:serine-type peptidase activity"/>
    <property type="evidence" value="ECO:0007669"/>
    <property type="project" value="UniProtKB-KW"/>
</dbReference>
<feature type="domain" description="Tail specific protease" evidence="4">
    <location>
        <begin position="138"/>
        <end position="327"/>
    </location>
</feature>
<dbReference type="Pfam" id="PF13665">
    <property type="entry name" value="Tox-PAAR-like"/>
    <property type="match status" value="1"/>
</dbReference>
<dbReference type="InterPro" id="IPR005151">
    <property type="entry name" value="Tail-specific_protease"/>
</dbReference>
<dbReference type="Proteomes" id="UP000295497">
    <property type="component" value="Chromosome"/>
</dbReference>
<evidence type="ECO:0000259" key="4">
    <source>
        <dbReference type="SMART" id="SM00245"/>
    </source>
</evidence>
<evidence type="ECO:0000256" key="2">
    <source>
        <dbReference type="ARBA" id="ARBA00022801"/>
    </source>
</evidence>
<dbReference type="Pfam" id="PF03572">
    <property type="entry name" value="Peptidase_S41"/>
    <property type="match status" value="1"/>
</dbReference>
<accession>A0A4P2QPA6</accession>
<dbReference type="GO" id="GO:0007165">
    <property type="term" value="P:signal transduction"/>
    <property type="evidence" value="ECO:0007669"/>
    <property type="project" value="TreeGrafter"/>
</dbReference>
<dbReference type="SUPFAM" id="SSF52096">
    <property type="entry name" value="ClpP/crotonase"/>
    <property type="match status" value="1"/>
</dbReference>